<feature type="domain" description="DUF8212" evidence="3">
    <location>
        <begin position="255"/>
        <end position="398"/>
    </location>
</feature>
<accession>A0A1M2W122</accession>
<dbReference type="STRING" id="154538.A0A1M2W122"/>
<dbReference type="PANTHER" id="PTHR10622">
    <property type="entry name" value="HET DOMAIN-CONTAINING PROTEIN"/>
    <property type="match status" value="1"/>
</dbReference>
<feature type="compositionally biased region" description="Polar residues" evidence="1">
    <location>
        <begin position="771"/>
        <end position="790"/>
    </location>
</feature>
<protein>
    <submittedName>
        <fullName evidence="4">Vegetative incompatibility protein HET-E-1</fullName>
    </submittedName>
</protein>
<evidence type="ECO:0000259" key="2">
    <source>
        <dbReference type="Pfam" id="PF06985"/>
    </source>
</evidence>
<name>A0A1M2W122_TRAPU</name>
<evidence type="ECO:0000256" key="1">
    <source>
        <dbReference type="SAM" id="MobiDB-lite"/>
    </source>
</evidence>
<dbReference type="Pfam" id="PF06985">
    <property type="entry name" value="HET"/>
    <property type="match status" value="1"/>
</dbReference>
<gene>
    <name evidence="4" type="ORF">TRAPUB_9958</name>
</gene>
<dbReference type="InterPro" id="IPR058525">
    <property type="entry name" value="DUF8212"/>
</dbReference>
<dbReference type="EMBL" id="MNAD01000403">
    <property type="protein sequence ID" value="OJT13493.1"/>
    <property type="molecule type" value="Genomic_DNA"/>
</dbReference>
<sequence>MPRFLDTLTGQFVWKEHPTNVVYAILSHTWRSAEEGGEQSYEDVRKLQAEVSARNAPLHPLSMKDNRVQLDPSEYTGGLFSHPALSDKIRGSCRIAREAGYRFIWNDACCIDKASSAELTEAINSMFQWYRLADVCYVFLADVPDEDPFGVHFQRSRWHRRGWTLQELIAPKRVVFCTRTWRILGTKFGLAPTLEKITNIDFNVLTGRATLSSISVARRMSWAAPRETTRVEDRAYSLMGIFSVHMPTIYGEGSNAFLRLQEEIIKTIPDQSVFAWGRACVLRSLRTKDDRMPGHTDSYGLLADSPSAFFDSGDIHPMSSADFASCLGRGREAVPSLHSVFTPKGVRMELPCIDLAQVPDLRQTFMIPRYPGINQAECEDCAQLGRAHVLALLQCTDEDGALISLPLCAPNSELGARYGLLVVTYINCAMYLHQPVRTVRLTRCALEEAFERLSTGPEPMSLSILRHYSRSMVPDLSQDYPFHPRGPSSTVRNFWKPVYQGGCDVFQIAPHSKQELAVLGFILAPLQCWRFAGEVDLLTTLLRDSRDGRWERRPRGTTELKVTLIKNDDGYDNFSAAVRFSVTNRQCIIFADTDKRSPAESDRYRSPSSFHHITQEMPFPESSGGTSTLVSGISCGPLLTNRTLASTMFLICWYTDEPGRQDVLNRRLLRLALERSAVATRPNDFRDLWIAVEISDGYWSWNGPVDVDGGDNKLGPSDISASRVGSDECSIHEALGPTVPKGPKTKTKTMASYAGPVLNIWRRWSRRTEQSSRSVSQTHHASSDPGQESG</sequence>
<keyword evidence="5" id="KW-1185">Reference proteome</keyword>
<evidence type="ECO:0000313" key="4">
    <source>
        <dbReference type="EMBL" id="OJT13493.1"/>
    </source>
</evidence>
<dbReference type="Proteomes" id="UP000184267">
    <property type="component" value="Unassembled WGS sequence"/>
</dbReference>
<organism evidence="4 5">
    <name type="scientific">Trametes pubescens</name>
    <name type="common">White-rot fungus</name>
    <dbReference type="NCBI Taxonomy" id="154538"/>
    <lineage>
        <taxon>Eukaryota</taxon>
        <taxon>Fungi</taxon>
        <taxon>Dikarya</taxon>
        <taxon>Basidiomycota</taxon>
        <taxon>Agaricomycotina</taxon>
        <taxon>Agaricomycetes</taxon>
        <taxon>Polyporales</taxon>
        <taxon>Polyporaceae</taxon>
        <taxon>Trametes</taxon>
    </lineage>
</organism>
<evidence type="ECO:0000259" key="3">
    <source>
        <dbReference type="Pfam" id="PF26640"/>
    </source>
</evidence>
<reference evidence="4 5" key="1">
    <citation type="submission" date="2016-10" db="EMBL/GenBank/DDBJ databases">
        <title>Genome sequence of the basidiomycete white-rot fungus Trametes pubescens.</title>
        <authorList>
            <person name="Makela M.R."/>
            <person name="Granchi Z."/>
            <person name="Peng M."/>
            <person name="De Vries R.P."/>
            <person name="Grigoriev I."/>
            <person name="Riley R."/>
            <person name="Hilden K."/>
        </authorList>
    </citation>
    <scope>NUCLEOTIDE SEQUENCE [LARGE SCALE GENOMIC DNA]</scope>
    <source>
        <strain evidence="4 5">FBCC735</strain>
    </source>
</reference>
<evidence type="ECO:0000313" key="5">
    <source>
        <dbReference type="Proteomes" id="UP000184267"/>
    </source>
</evidence>
<feature type="region of interest" description="Disordered" evidence="1">
    <location>
        <begin position="768"/>
        <end position="790"/>
    </location>
</feature>
<dbReference type="OrthoDB" id="2749026at2759"/>
<dbReference type="InterPro" id="IPR010730">
    <property type="entry name" value="HET"/>
</dbReference>
<feature type="domain" description="Heterokaryon incompatibility" evidence="2">
    <location>
        <begin position="23"/>
        <end position="142"/>
    </location>
</feature>
<dbReference type="PANTHER" id="PTHR10622:SF10">
    <property type="entry name" value="HET DOMAIN-CONTAINING PROTEIN"/>
    <property type="match status" value="1"/>
</dbReference>
<comment type="caution">
    <text evidence="4">The sequence shown here is derived from an EMBL/GenBank/DDBJ whole genome shotgun (WGS) entry which is preliminary data.</text>
</comment>
<dbReference type="Pfam" id="PF26640">
    <property type="entry name" value="DUF8212"/>
    <property type="match status" value="1"/>
</dbReference>
<proteinExistence type="predicted"/>
<dbReference type="AlphaFoldDB" id="A0A1M2W122"/>